<dbReference type="GO" id="GO:0006397">
    <property type="term" value="P:mRNA processing"/>
    <property type="evidence" value="ECO:0007669"/>
    <property type="project" value="UniProtKB-KW"/>
</dbReference>
<keyword evidence="5" id="KW-0963">Cytoplasm</keyword>
<proteinExistence type="inferred from homology"/>
<dbReference type="Pfam" id="PF09405">
    <property type="entry name" value="Btz"/>
    <property type="match status" value="1"/>
</dbReference>
<organism evidence="15 16">
    <name type="scientific">Crepidotus variabilis</name>
    <dbReference type="NCBI Taxonomy" id="179855"/>
    <lineage>
        <taxon>Eukaryota</taxon>
        <taxon>Fungi</taxon>
        <taxon>Dikarya</taxon>
        <taxon>Basidiomycota</taxon>
        <taxon>Agaricomycotina</taxon>
        <taxon>Agaricomycetes</taxon>
        <taxon>Agaricomycetidae</taxon>
        <taxon>Agaricales</taxon>
        <taxon>Agaricineae</taxon>
        <taxon>Crepidotaceae</taxon>
        <taxon>Crepidotus</taxon>
    </lineage>
</organism>
<accession>A0A9P6ETI5</accession>
<feature type="compositionally biased region" description="Acidic residues" evidence="13">
    <location>
        <begin position="43"/>
        <end position="63"/>
    </location>
</feature>
<evidence type="ECO:0000256" key="3">
    <source>
        <dbReference type="ARBA" id="ARBA00009548"/>
    </source>
</evidence>
<evidence type="ECO:0000256" key="4">
    <source>
        <dbReference type="ARBA" id="ARBA00022448"/>
    </source>
</evidence>
<feature type="compositionally biased region" description="Polar residues" evidence="13">
    <location>
        <begin position="192"/>
        <end position="208"/>
    </location>
</feature>
<comment type="subcellular location">
    <subcellularLocation>
        <location evidence="2">Cytoplasm</location>
    </subcellularLocation>
    <subcellularLocation>
        <location evidence="1">Nucleus</location>
    </subcellularLocation>
</comment>
<feature type="domain" description="Btz" evidence="14">
    <location>
        <begin position="213"/>
        <end position="323"/>
    </location>
</feature>
<feature type="compositionally biased region" description="Low complexity" evidence="13">
    <location>
        <begin position="763"/>
        <end position="773"/>
    </location>
</feature>
<dbReference type="InterPro" id="IPR018545">
    <property type="entry name" value="Btz_dom"/>
</dbReference>
<evidence type="ECO:0000256" key="6">
    <source>
        <dbReference type="ARBA" id="ARBA00022664"/>
    </source>
</evidence>
<evidence type="ECO:0000256" key="10">
    <source>
        <dbReference type="ARBA" id="ARBA00023161"/>
    </source>
</evidence>
<dbReference type="EMBL" id="MU157825">
    <property type="protein sequence ID" value="KAF9535125.1"/>
    <property type="molecule type" value="Genomic_DNA"/>
</dbReference>
<keyword evidence="16" id="KW-1185">Reference proteome</keyword>
<dbReference type="GO" id="GO:0000184">
    <property type="term" value="P:nuclear-transcribed mRNA catabolic process, nonsense-mediated decay"/>
    <property type="evidence" value="ECO:0007669"/>
    <property type="project" value="UniProtKB-KW"/>
</dbReference>
<evidence type="ECO:0000256" key="12">
    <source>
        <dbReference type="ARBA" id="ARBA00023242"/>
    </source>
</evidence>
<gene>
    <name evidence="15" type="ORF">CPB83DRAFT_231973</name>
</gene>
<comment type="similarity">
    <text evidence="3">Belongs to the CASC3 family.</text>
</comment>
<feature type="region of interest" description="Disordered" evidence="13">
    <location>
        <begin position="310"/>
        <end position="348"/>
    </location>
</feature>
<keyword evidence="6" id="KW-0507">mRNA processing</keyword>
<keyword evidence="7" id="KW-0509">mRNA transport</keyword>
<dbReference type="GO" id="GO:0003729">
    <property type="term" value="F:mRNA binding"/>
    <property type="evidence" value="ECO:0007669"/>
    <property type="project" value="InterPro"/>
</dbReference>
<evidence type="ECO:0000256" key="2">
    <source>
        <dbReference type="ARBA" id="ARBA00004496"/>
    </source>
</evidence>
<feature type="compositionally biased region" description="Polar residues" evidence="13">
    <location>
        <begin position="702"/>
        <end position="735"/>
    </location>
</feature>
<comment type="caution">
    <text evidence="15">The sequence shown here is derived from an EMBL/GenBank/DDBJ whole genome shotgun (WGS) entry which is preliminary data.</text>
</comment>
<dbReference type="GO" id="GO:0008380">
    <property type="term" value="P:RNA splicing"/>
    <property type="evidence" value="ECO:0007669"/>
    <property type="project" value="UniProtKB-KW"/>
</dbReference>
<feature type="compositionally biased region" description="Pro residues" evidence="13">
    <location>
        <begin position="570"/>
        <end position="583"/>
    </location>
</feature>
<feature type="compositionally biased region" description="Basic and acidic residues" evidence="13">
    <location>
        <begin position="310"/>
        <end position="319"/>
    </location>
</feature>
<dbReference type="Proteomes" id="UP000807306">
    <property type="component" value="Unassembled WGS sequence"/>
</dbReference>
<evidence type="ECO:0000313" key="15">
    <source>
        <dbReference type="EMBL" id="KAF9535125.1"/>
    </source>
</evidence>
<keyword evidence="11" id="KW-0508">mRNA splicing</keyword>
<evidence type="ECO:0000259" key="14">
    <source>
        <dbReference type="Pfam" id="PF09405"/>
    </source>
</evidence>
<keyword evidence="10" id="KW-0866">Nonsense-mediated mRNA decay</keyword>
<dbReference type="GO" id="GO:0005737">
    <property type="term" value="C:cytoplasm"/>
    <property type="evidence" value="ECO:0007669"/>
    <property type="project" value="UniProtKB-SubCell"/>
</dbReference>
<feature type="region of interest" description="Disordered" evidence="13">
    <location>
        <begin position="1"/>
        <end position="233"/>
    </location>
</feature>
<evidence type="ECO:0000256" key="11">
    <source>
        <dbReference type="ARBA" id="ARBA00023187"/>
    </source>
</evidence>
<dbReference type="GO" id="GO:0051028">
    <property type="term" value="P:mRNA transport"/>
    <property type="evidence" value="ECO:0007669"/>
    <property type="project" value="UniProtKB-KW"/>
</dbReference>
<protein>
    <recommendedName>
        <fullName evidence="14">Btz domain-containing protein</fullName>
    </recommendedName>
</protein>
<dbReference type="GO" id="GO:0006417">
    <property type="term" value="P:regulation of translation"/>
    <property type="evidence" value="ECO:0007669"/>
    <property type="project" value="UniProtKB-KW"/>
</dbReference>
<feature type="compositionally biased region" description="Basic residues" evidence="13">
    <location>
        <begin position="26"/>
        <end position="37"/>
    </location>
</feature>
<evidence type="ECO:0000256" key="1">
    <source>
        <dbReference type="ARBA" id="ARBA00004123"/>
    </source>
</evidence>
<evidence type="ECO:0000256" key="7">
    <source>
        <dbReference type="ARBA" id="ARBA00022816"/>
    </source>
</evidence>
<feature type="region of interest" description="Disordered" evidence="13">
    <location>
        <begin position="523"/>
        <end position="588"/>
    </location>
</feature>
<evidence type="ECO:0000256" key="13">
    <source>
        <dbReference type="SAM" id="MobiDB-lite"/>
    </source>
</evidence>
<dbReference type="AlphaFoldDB" id="A0A9P6ETI5"/>
<dbReference type="GO" id="GO:0035145">
    <property type="term" value="C:exon-exon junction complex"/>
    <property type="evidence" value="ECO:0007669"/>
    <property type="project" value="InterPro"/>
</dbReference>
<evidence type="ECO:0000313" key="16">
    <source>
        <dbReference type="Proteomes" id="UP000807306"/>
    </source>
</evidence>
<evidence type="ECO:0000256" key="8">
    <source>
        <dbReference type="ARBA" id="ARBA00022845"/>
    </source>
</evidence>
<sequence length="838" mass="90556">MPASPAPGRPVGKLTETQKARTVAPTKKRRVTRRRGRARGDLDSDDEIEREAATDESDSENDLSDNSSATDDSDTEPVSEDVITHDRTHLPTPRNSKSPESVGKGDPSSFFAPGASWSEMVDEGANESGDLPVVDFAEFGTKPLPPPKALAKKAKRAAAKAKKRAEVPAPLSEPSKPLDPAPAPTADRAEESSTTATDPKRVPQSSRNPLPGHSARQLYQQKLESDPSYVPTIGNFWSHDDRLIDTELRNLSGWWRGRGGRGRGRGGFAVRGRGAFHGAGGREGENQPTPDENLPPVDKAWTHDGFEEMKKRDEKRRAEQAAVRKAQESPKRGFAGRGGRGGLVSGRGRGGVLRGGFASPVNGRNNSPFNRARFAMKPELMWTKQHEAFLYFDPTMKPRPGQGAGFRIRVPGQEDTQVVRAPPTSASRAVASSLKARPNPVSQEEFVVVRLPIRSGRGKHAFTPATRKEQLGPSISKQPDIGAKSAPVPAIDELSLVSLSPQLVEGLPEPLIVSQIEQLSLEPTLPNPEREAMTEQAVLRDSSNDLASDVPEPNSSIERPVLAPLQTTFTPPPPPPPPQPISQPSPAYGSPYPYSVPLPPGIAMNAHGMPYEMATGRPVYLQPPTTVYNPRPMMHYPHPSMTFHPGHMQHPSLPDASPDFLAQPPSHTPPAANGFIDPATGTPIFSFPRQTTRIEIRAPVGNQATIDSTKSASTQASVPRTPSGLRTTAPTFQPQPTRPIGYYQEPATSTDSAIPSYDPNPPASSTSGHAHSASFDDAAASMSGGVMQPYPGHYPHPHQAYYYPDPYGGYPQYMDMSHAGQTYDAYGMEQTPQGTVYY</sequence>
<keyword evidence="4" id="KW-0813">Transport</keyword>
<feature type="region of interest" description="Disordered" evidence="13">
    <location>
        <begin position="701"/>
        <end position="773"/>
    </location>
</feature>
<keyword evidence="8" id="KW-0810">Translation regulation</keyword>
<evidence type="ECO:0000256" key="9">
    <source>
        <dbReference type="ARBA" id="ARBA00022884"/>
    </source>
</evidence>
<reference evidence="15" key="1">
    <citation type="submission" date="2020-11" db="EMBL/GenBank/DDBJ databases">
        <authorList>
            <consortium name="DOE Joint Genome Institute"/>
            <person name="Ahrendt S."/>
            <person name="Riley R."/>
            <person name="Andreopoulos W."/>
            <person name="Labutti K."/>
            <person name="Pangilinan J."/>
            <person name="Ruiz-Duenas F.J."/>
            <person name="Barrasa J.M."/>
            <person name="Sanchez-Garcia M."/>
            <person name="Camarero S."/>
            <person name="Miyauchi S."/>
            <person name="Serrano A."/>
            <person name="Linde D."/>
            <person name="Babiker R."/>
            <person name="Drula E."/>
            <person name="Ayuso-Fernandez I."/>
            <person name="Pacheco R."/>
            <person name="Padilla G."/>
            <person name="Ferreira P."/>
            <person name="Barriuso J."/>
            <person name="Kellner H."/>
            <person name="Castanera R."/>
            <person name="Alfaro M."/>
            <person name="Ramirez L."/>
            <person name="Pisabarro A.G."/>
            <person name="Kuo A."/>
            <person name="Tritt A."/>
            <person name="Lipzen A."/>
            <person name="He G."/>
            <person name="Yan M."/>
            <person name="Ng V."/>
            <person name="Cullen D."/>
            <person name="Martin F."/>
            <person name="Rosso M.-N."/>
            <person name="Henrissat B."/>
            <person name="Hibbett D."/>
            <person name="Martinez A.T."/>
            <person name="Grigoriev I.V."/>
        </authorList>
    </citation>
    <scope>NUCLEOTIDE SEQUENCE</scope>
    <source>
        <strain evidence="15">CBS 506.95</strain>
    </source>
</reference>
<keyword evidence="12" id="KW-0539">Nucleus</keyword>
<name>A0A9P6ETI5_9AGAR</name>
<feature type="compositionally biased region" description="Gly residues" evidence="13">
    <location>
        <begin position="335"/>
        <end position="348"/>
    </location>
</feature>
<dbReference type="OrthoDB" id="3361414at2759"/>
<evidence type="ECO:0000256" key="5">
    <source>
        <dbReference type="ARBA" id="ARBA00022490"/>
    </source>
</evidence>
<keyword evidence="9" id="KW-0694">RNA-binding</keyword>
<feature type="compositionally biased region" description="Basic residues" evidence="13">
    <location>
        <begin position="150"/>
        <end position="163"/>
    </location>
</feature>
<feature type="region of interest" description="Disordered" evidence="13">
    <location>
        <begin position="275"/>
        <end position="297"/>
    </location>
</feature>